<gene>
    <name evidence="1" type="ORF">GCM10007315_12800</name>
</gene>
<dbReference type="Pfam" id="PF05990">
    <property type="entry name" value="DUF900"/>
    <property type="match status" value="1"/>
</dbReference>
<reference evidence="1" key="1">
    <citation type="journal article" date="2014" name="Int. J. Syst. Evol. Microbiol.">
        <title>Complete genome sequence of Corynebacterium casei LMG S-19264T (=DSM 44701T), isolated from a smear-ripened cheese.</title>
        <authorList>
            <consortium name="US DOE Joint Genome Institute (JGI-PGF)"/>
            <person name="Walter F."/>
            <person name="Albersmeier A."/>
            <person name="Kalinowski J."/>
            <person name="Ruckert C."/>
        </authorList>
    </citation>
    <scope>NUCLEOTIDE SEQUENCE</scope>
    <source>
        <strain evidence="1">KCTC 23310</strain>
    </source>
</reference>
<dbReference type="AlphaFoldDB" id="A0A918TKI1"/>
<evidence type="ECO:0000313" key="1">
    <source>
        <dbReference type="EMBL" id="GHC51812.1"/>
    </source>
</evidence>
<dbReference type="InterPro" id="IPR010297">
    <property type="entry name" value="DUF900_hydrolase"/>
</dbReference>
<keyword evidence="2" id="KW-1185">Reference proteome</keyword>
<dbReference type="Proteomes" id="UP000638981">
    <property type="component" value="Unassembled WGS sequence"/>
</dbReference>
<proteinExistence type="predicted"/>
<protein>
    <recommendedName>
        <fullName evidence="3">Alpha/beta fold hydrolase</fullName>
    </recommendedName>
</protein>
<comment type="caution">
    <text evidence="1">The sequence shown here is derived from an EMBL/GenBank/DDBJ whole genome shotgun (WGS) entry which is preliminary data.</text>
</comment>
<accession>A0A918TKI1</accession>
<name>A0A918TKI1_9RHOB</name>
<dbReference type="InterPro" id="IPR029058">
    <property type="entry name" value="AB_hydrolase_fold"/>
</dbReference>
<evidence type="ECO:0008006" key="3">
    <source>
        <dbReference type="Google" id="ProtNLM"/>
    </source>
</evidence>
<reference evidence="1" key="2">
    <citation type="submission" date="2020-09" db="EMBL/GenBank/DDBJ databases">
        <authorList>
            <person name="Sun Q."/>
            <person name="Kim S."/>
        </authorList>
    </citation>
    <scope>NUCLEOTIDE SEQUENCE</scope>
    <source>
        <strain evidence="1">KCTC 23310</strain>
    </source>
</reference>
<dbReference type="PANTHER" id="PTHR36513:SF1">
    <property type="entry name" value="TRANSMEMBRANE PROTEIN"/>
    <property type="match status" value="1"/>
</dbReference>
<evidence type="ECO:0000313" key="2">
    <source>
        <dbReference type="Proteomes" id="UP000638981"/>
    </source>
</evidence>
<dbReference type="PIRSF" id="PIRSF033909">
    <property type="entry name" value="UCP033909"/>
    <property type="match status" value="1"/>
</dbReference>
<organism evidence="1 2">
    <name type="scientific">Neogemmobacter tilapiae</name>
    <dbReference type="NCBI Taxonomy" id="875041"/>
    <lineage>
        <taxon>Bacteria</taxon>
        <taxon>Pseudomonadati</taxon>
        <taxon>Pseudomonadota</taxon>
        <taxon>Alphaproteobacteria</taxon>
        <taxon>Rhodobacterales</taxon>
        <taxon>Paracoccaceae</taxon>
        <taxon>Neogemmobacter</taxon>
    </lineage>
</organism>
<dbReference type="RefSeq" id="WP_189410792.1">
    <property type="nucleotide sequence ID" value="NZ_BMYJ01000003.1"/>
</dbReference>
<dbReference type="PROSITE" id="PS51257">
    <property type="entry name" value="PROKAR_LIPOPROTEIN"/>
    <property type="match status" value="1"/>
</dbReference>
<dbReference type="SUPFAM" id="SSF53474">
    <property type="entry name" value="alpha/beta-Hydrolases"/>
    <property type="match status" value="1"/>
</dbReference>
<dbReference type="PANTHER" id="PTHR36513">
    <property type="entry name" value="ABC TRANSMEMBRANE TYPE-1 DOMAIN-CONTAINING PROTEIN"/>
    <property type="match status" value="1"/>
</dbReference>
<dbReference type="InterPro" id="IPR014586">
    <property type="entry name" value="UCP033909"/>
</dbReference>
<sequence>MSFDPTRRFLILSGSALTLTACAPRGRLTVLPNAQGGTIVPIFVGTTRAVDPETDQFGATASEQVLFGRYDISVPPDRETGDVPVPRKNGTPDPLRHFVAKAATRMPEDLFDANLSAALRGADNPGREAVIFIHGFNTNFAEGLYRLAQLSYDLKFSGTIIHYSWPSNANPLGYVHDRDAATFARDGLETLIGQVARSGARKIYLVAHSMGGAVTMEALRNMALRGNQSLIDRLGAVVLISPDLDVDVFRGQAHALGQLPQPFIIFGSRRDFALKVSSTLTGEPERLGNLTDLTKVSDLEVTFFDTSNFNVDGGHFNVGNSPTLIALLSGIGSVDQALADDQRMRVGLLPGAIITVRKATGVFLAPVAVIGAEVTR</sequence>
<dbReference type="Gene3D" id="3.40.50.1820">
    <property type="entry name" value="alpha/beta hydrolase"/>
    <property type="match status" value="1"/>
</dbReference>
<dbReference type="EMBL" id="BMYJ01000003">
    <property type="protein sequence ID" value="GHC51812.1"/>
    <property type="molecule type" value="Genomic_DNA"/>
</dbReference>